<dbReference type="RefSeq" id="WP_169209900.1">
    <property type="nucleotide sequence ID" value="NZ_JAATNW010000002.1"/>
</dbReference>
<feature type="signal peptide" evidence="1">
    <location>
        <begin position="1"/>
        <end position="26"/>
    </location>
</feature>
<evidence type="ECO:0000313" key="3">
    <source>
        <dbReference type="Proteomes" id="UP000709336"/>
    </source>
</evidence>
<gene>
    <name evidence="2" type="ORF">HCJ96_04845</name>
</gene>
<name>A0ABX1R2Q8_9ALTE</name>
<feature type="chain" id="PRO_5047465510" evidence="1">
    <location>
        <begin position="27"/>
        <end position="106"/>
    </location>
</feature>
<protein>
    <submittedName>
        <fullName evidence="2">DUF3718 domain-containing protein</fullName>
    </submittedName>
</protein>
<proteinExistence type="predicted"/>
<evidence type="ECO:0000313" key="2">
    <source>
        <dbReference type="EMBL" id="NMH59347.1"/>
    </source>
</evidence>
<keyword evidence="3" id="KW-1185">Reference proteome</keyword>
<dbReference type="Pfam" id="PF12514">
    <property type="entry name" value="DUF3718"/>
    <property type="match status" value="1"/>
</dbReference>
<keyword evidence="1" id="KW-0732">Signal</keyword>
<reference evidence="2 3" key="1">
    <citation type="submission" date="2020-03" db="EMBL/GenBank/DDBJ databases">
        <title>Alteromonas ponticola sp. nov., isolated from seawater.</title>
        <authorList>
            <person name="Yoon J.-H."/>
            <person name="Kim Y.-O."/>
        </authorList>
    </citation>
    <scope>NUCLEOTIDE SEQUENCE [LARGE SCALE GENOMIC DNA]</scope>
    <source>
        <strain evidence="2 3">MYP5</strain>
    </source>
</reference>
<organism evidence="2 3">
    <name type="scientific">Alteromonas ponticola</name>
    <dbReference type="NCBI Taxonomy" id="2720613"/>
    <lineage>
        <taxon>Bacteria</taxon>
        <taxon>Pseudomonadati</taxon>
        <taxon>Pseudomonadota</taxon>
        <taxon>Gammaproteobacteria</taxon>
        <taxon>Alteromonadales</taxon>
        <taxon>Alteromonadaceae</taxon>
        <taxon>Alteromonas/Salinimonas group</taxon>
        <taxon>Alteromonas</taxon>
    </lineage>
</organism>
<comment type="caution">
    <text evidence="2">The sequence shown here is derived from an EMBL/GenBank/DDBJ whole genome shotgun (WGS) entry which is preliminary data.</text>
</comment>
<accession>A0ABX1R2Q8</accession>
<dbReference type="EMBL" id="JAATNW010000002">
    <property type="protein sequence ID" value="NMH59347.1"/>
    <property type="molecule type" value="Genomic_DNA"/>
</dbReference>
<sequence>MKKHIAFFTTLLATAGLTMTSASVSAKSVPYEAELKKVCYAIASGNKLKFNRAVKNSRIKFRQLNKGLRCNGQDMLTFAGNYNSQPMYVMIERKTGGKTRTLTASR</sequence>
<dbReference type="Proteomes" id="UP000709336">
    <property type="component" value="Unassembled WGS sequence"/>
</dbReference>
<dbReference type="InterPro" id="IPR022193">
    <property type="entry name" value="DUF3718"/>
</dbReference>
<evidence type="ECO:0000256" key="1">
    <source>
        <dbReference type="SAM" id="SignalP"/>
    </source>
</evidence>